<organism evidence="2 3">
    <name type="scientific">Rhododendron griersonianum</name>
    <dbReference type="NCBI Taxonomy" id="479676"/>
    <lineage>
        <taxon>Eukaryota</taxon>
        <taxon>Viridiplantae</taxon>
        <taxon>Streptophyta</taxon>
        <taxon>Embryophyta</taxon>
        <taxon>Tracheophyta</taxon>
        <taxon>Spermatophyta</taxon>
        <taxon>Magnoliopsida</taxon>
        <taxon>eudicotyledons</taxon>
        <taxon>Gunneridae</taxon>
        <taxon>Pentapetalae</taxon>
        <taxon>asterids</taxon>
        <taxon>Ericales</taxon>
        <taxon>Ericaceae</taxon>
        <taxon>Ericoideae</taxon>
        <taxon>Rhodoreae</taxon>
        <taxon>Rhododendron</taxon>
    </lineage>
</organism>
<protein>
    <submittedName>
        <fullName evidence="2">Uncharacterized protein</fullName>
    </submittedName>
</protein>
<evidence type="ECO:0000256" key="1">
    <source>
        <dbReference type="SAM" id="MobiDB-lite"/>
    </source>
</evidence>
<proteinExistence type="predicted"/>
<feature type="compositionally biased region" description="Polar residues" evidence="1">
    <location>
        <begin position="22"/>
        <end position="32"/>
    </location>
</feature>
<comment type="caution">
    <text evidence="2">The sequence shown here is derived from an EMBL/GenBank/DDBJ whole genome shotgun (WGS) entry which is preliminary data.</text>
</comment>
<feature type="region of interest" description="Disordered" evidence="1">
    <location>
        <begin position="266"/>
        <end position="294"/>
    </location>
</feature>
<evidence type="ECO:0000313" key="2">
    <source>
        <dbReference type="EMBL" id="KAG5540555.1"/>
    </source>
</evidence>
<dbReference type="Proteomes" id="UP000823749">
    <property type="component" value="Chromosome 7"/>
</dbReference>
<reference evidence="2" key="1">
    <citation type="submission" date="2020-08" db="EMBL/GenBank/DDBJ databases">
        <title>Plant Genome Project.</title>
        <authorList>
            <person name="Zhang R.-G."/>
        </authorList>
    </citation>
    <scope>NUCLEOTIDE SEQUENCE</scope>
    <source>
        <strain evidence="2">WSP0</strain>
        <tissue evidence="2">Leaf</tissue>
    </source>
</reference>
<evidence type="ECO:0000313" key="3">
    <source>
        <dbReference type="Proteomes" id="UP000823749"/>
    </source>
</evidence>
<dbReference type="EMBL" id="JACTNZ010000007">
    <property type="protein sequence ID" value="KAG5540555.1"/>
    <property type="molecule type" value="Genomic_DNA"/>
</dbReference>
<gene>
    <name evidence="2" type="ORF">RHGRI_020687</name>
</gene>
<keyword evidence="3" id="KW-1185">Reference proteome</keyword>
<feature type="compositionally biased region" description="Basic and acidic residues" evidence="1">
    <location>
        <begin position="47"/>
        <end position="64"/>
    </location>
</feature>
<name>A0AAV6JMJ0_9ERIC</name>
<dbReference type="AlphaFoldDB" id="A0AAV6JMJ0"/>
<sequence length="352" mass="36788">MESINQTIQLLDTSRIDYEINESNNRSQNQQPGGDWRARRRLATSGEGRRRLGDKRRGSPEGGRRAARVAGGSPSTGDGGADRDLTVSEGVAGGSPVTGDGRRGSPKTGQWLGMVVWTRLRKMVGVGVFYVYVMMPEVVVEAATLTVNGQPFEVVPTPLLASFALEAALAKKVSLADIGIVGGLSDGSDEKDKGPPTSFYMGRAMGAGSGIHQSSIHTLSICAFLLTCLCGECSFTSRGGNISASGASRPATANNDSDKYASVPAQNSIANSNNDDDFDDFDPRGTSGTKSALGKSNQVDLFGQSLVGDLMDAPAFVPEKASTGNSNVSEVDLFADATFVSAPPHVEAGGKF</sequence>
<accession>A0AAV6JMJ0</accession>
<feature type="region of interest" description="Disordered" evidence="1">
    <location>
        <begin position="22"/>
        <end position="106"/>
    </location>
</feature>